<evidence type="ECO:0000313" key="2">
    <source>
        <dbReference type="Proteomes" id="UP000430120"/>
    </source>
</evidence>
<organism evidence="1 2">
    <name type="scientific">Ideonella dechloratans</name>
    <dbReference type="NCBI Taxonomy" id="36863"/>
    <lineage>
        <taxon>Bacteria</taxon>
        <taxon>Pseudomonadati</taxon>
        <taxon>Pseudomonadota</taxon>
        <taxon>Betaproteobacteria</taxon>
        <taxon>Burkholderiales</taxon>
        <taxon>Sphaerotilaceae</taxon>
        <taxon>Ideonella</taxon>
    </lineage>
</organism>
<dbReference type="EMBL" id="VZPB01000016">
    <property type="protein sequence ID" value="KAB0583263.1"/>
    <property type="molecule type" value="Genomic_DNA"/>
</dbReference>
<dbReference type="Pfam" id="PF05159">
    <property type="entry name" value="Capsule_synth"/>
    <property type="match status" value="3"/>
</dbReference>
<sequence length="711" mass="77806">MPAAPASDEGFSRLSCVAWHGRGVGAIATLPALLDGWRLVPAARARAEGAQAVLAWGRKPSARRAQAWAARQGLPVLWLEDGFLRSVGLGADEPPLSVVLDDQGIYYDAHGPSRLETLVRQPLTEARRSRADDLCRAWRSARVSKYNHAREWAGVMSPGDVLVVDQTAGDASIAGAMADARSFQRMLEAALDEHPTARVWLKVHPDVVAGRKRGHFDHLTPGQQARVTVLGEAVHPAGLLAQAAAVYVVSSQMGFEALLWERPVRCFGMPFYAGWGLTRDELAAPARRVPVEWPALAHAALVDYPRYADPETGGPASPERLLDWMGLQRRLREQFPSELMAVGFSGWKRASLRRFLAGSRVRPGSPAEARGFVGPVVLWGRQAWPAASPGQVLRVEDGFLRSVGLGADLVHPLSWVIDGRGLHYDARRPSDLEHLLAEGDFDEVLLRRARALREQLVAHALSKYNVGAGGWQRPATDRPVVLVVGQVESDASLALGAPGLHTNLGLLQAVRRERPEAWIVYRPHPDVSARLRAPGQGEHTVARWCDEVAADPPITTLLAQVDEVHVLTSLAGFEALLRGVRVVCWGMPFYAGWGLTEDRVPTPRRGRARDLDELVAAALFCYPRYVSRRTGHFTTPEGALAELLGWRDSAASQPAPGFWARAWQRLRRAVLREVVAWRRRHDAKECEISRFAPECGGSHLQAGDGQPPGGT</sequence>
<dbReference type="Proteomes" id="UP000430120">
    <property type="component" value="Unassembled WGS sequence"/>
</dbReference>
<dbReference type="OrthoDB" id="543755at2"/>
<accession>A0A643FD74</accession>
<evidence type="ECO:0000313" key="1">
    <source>
        <dbReference type="EMBL" id="KAB0583263.1"/>
    </source>
</evidence>
<reference evidence="1 2" key="1">
    <citation type="submission" date="2019-09" db="EMBL/GenBank/DDBJ databases">
        <title>Draft genome sequences of 48 bacterial type strains from the CCUG.</title>
        <authorList>
            <person name="Tunovic T."/>
            <person name="Pineiro-Iglesias B."/>
            <person name="Unosson C."/>
            <person name="Inganas E."/>
            <person name="Ohlen M."/>
            <person name="Cardew S."/>
            <person name="Jensie-Markopoulos S."/>
            <person name="Salva-Serra F."/>
            <person name="Jaen-Luchoro D."/>
            <person name="Karlsson R."/>
            <person name="Svensson-Stadler L."/>
            <person name="Chun J."/>
            <person name="Moore E."/>
        </authorList>
    </citation>
    <scope>NUCLEOTIDE SEQUENCE [LARGE SCALE GENOMIC DNA]</scope>
    <source>
        <strain evidence="1 2">CCUG 30977</strain>
    </source>
</reference>
<dbReference type="GO" id="GO:0015774">
    <property type="term" value="P:polysaccharide transport"/>
    <property type="evidence" value="ECO:0007669"/>
    <property type="project" value="InterPro"/>
</dbReference>
<dbReference type="InterPro" id="IPR007833">
    <property type="entry name" value="Capsule_polysaccharide_synth"/>
</dbReference>
<keyword evidence="2" id="KW-1185">Reference proteome</keyword>
<dbReference type="CDD" id="cd16439">
    <property type="entry name" value="beta_Kdo_transferase_KpsC_2"/>
    <property type="match status" value="1"/>
</dbReference>
<gene>
    <name evidence="1" type="ORF">F7Q92_08845</name>
</gene>
<dbReference type="AlphaFoldDB" id="A0A643FD74"/>
<dbReference type="GO" id="GO:0000271">
    <property type="term" value="P:polysaccharide biosynthetic process"/>
    <property type="evidence" value="ECO:0007669"/>
    <property type="project" value="InterPro"/>
</dbReference>
<name>A0A643FD74_IDEDE</name>
<dbReference type="CDD" id="cd16440">
    <property type="entry name" value="beta_Kdo_transferase_KpsC_1"/>
    <property type="match status" value="1"/>
</dbReference>
<dbReference type="RefSeq" id="WP_151123786.1">
    <property type="nucleotide sequence ID" value="NZ_CP088081.1"/>
</dbReference>
<protein>
    <submittedName>
        <fullName evidence="1">Capsular polysaccharide biosynthesis protein</fullName>
    </submittedName>
</protein>
<proteinExistence type="predicted"/>
<comment type="caution">
    <text evidence="1">The sequence shown here is derived from an EMBL/GenBank/DDBJ whole genome shotgun (WGS) entry which is preliminary data.</text>
</comment>